<name>A0AB39R9F6_9ACTN</name>
<sequence length="348" mass="36591">MRRVLGVSALLLAPLLALAACTSGAPKAQQSTSASAGASPKVVHLTMAVPYGTTSSVDRFIQQVGEATGGSLQIDAKLEWRTGQLAYEDGTIADVQAGKADLGVAGTRAFPGPVRMLSAPELITSYAAQERLFKSPLYKRLATALSVPGITGLGLLPGQFRYLFTASRSAPTPTGLHGRLVGVAQSKLADDTFHALGARTRWYPLSGSVSDMDGIESSIASFNHEGYVSSKKYLTGNQVLWPRMVVPFISDTALKRLSPEQRQALTQAAAAAFEDTMSELQSEDADELTQLCAGGLVVGQASPAQLAAYRVAVAPVDTRLEHAPQTGELFTLVKSLVKGVKPGPALHC</sequence>
<dbReference type="RefSeq" id="WP_369244488.1">
    <property type="nucleotide sequence ID" value="NZ_CP163443.1"/>
</dbReference>
<dbReference type="EMBL" id="CP163443">
    <property type="protein sequence ID" value="XDQ51153.1"/>
    <property type="molecule type" value="Genomic_DNA"/>
</dbReference>
<dbReference type="NCBIfam" id="NF037995">
    <property type="entry name" value="TRAP_S1"/>
    <property type="match status" value="1"/>
</dbReference>
<evidence type="ECO:0000256" key="1">
    <source>
        <dbReference type="ARBA" id="ARBA00009023"/>
    </source>
</evidence>
<organism evidence="5">
    <name type="scientific">Streptomyces sp. R41</name>
    <dbReference type="NCBI Taxonomy" id="3238632"/>
    <lineage>
        <taxon>Bacteria</taxon>
        <taxon>Bacillati</taxon>
        <taxon>Actinomycetota</taxon>
        <taxon>Actinomycetes</taxon>
        <taxon>Kitasatosporales</taxon>
        <taxon>Streptomycetaceae</taxon>
        <taxon>Streptomyces</taxon>
    </lineage>
</organism>
<evidence type="ECO:0000256" key="2">
    <source>
        <dbReference type="ARBA" id="ARBA00022448"/>
    </source>
</evidence>
<evidence type="ECO:0000313" key="5">
    <source>
        <dbReference type="EMBL" id="XDQ51153.1"/>
    </source>
</evidence>
<protein>
    <submittedName>
        <fullName evidence="5">TRAP transporter substrate-binding protein</fullName>
    </submittedName>
</protein>
<accession>A0AB39R9F6</accession>
<dbReference type="Pfam" id="PF03480">
    <property type="entry name" value="DctP"/>
    <property type="match status" value="1"/>
</dbReference>
<comment type="similarity">
    <text evidence="1">Belongs to the bacterial solute-binding protein 7 family.</text>
</comment>
<keyword evidence="3 4" id="KW-0732">Signal</keyword>
<dbReference type="InterPro" id="IPR018389">
    <property type="entry name" value="DctP_fam"/>
</dbReference>
<feature type="chain" id="PRO_5044213366" evidence="4">
    <location>
        <begin position="20"/>
        <end position="348"/>
    </location>
</feature>
<reference evidence="5" key="1">
    <citation type="submission" date="2024-07" db="EMBL/GenBank/DDBJ databases">
        <authorList>
            <person name="Yu S.T."/>
        </authorList>
    </citation>
    <scope>NUCLEOTIDE SEQUENCE</scope>
    <source>
        <strain evidence="5">R41</strain>
    </source>
</reference>
<keyword evidence="2" id="KW-0813">Transport</keyword>
<dbReference type="AlphaFoldDB" id="A0AB39R9F6"/>
<dbReference type="GO" id="GO:0055085">
    <property type="term" value="P:transmembrane transport"/>
    <property type="evidence" value="ECO:0007669"/>
    <property type="project" value="InterPro"/>
</dbReference>
<gene>
    <name evidence="5" type="ORF">AB5J53_05550</name>
</gene>
<evidence type="ECO:0000256" key="4">
    <source>
        <dbReference type="SAM" id="SignalP"/>
    </source>
</evidence>
<dbReference type="PANTHER" id="PTHR33376:SF7">
    <property type="entry name" value="C4-DICARBOXYLATE-BINDING PROTEIN DCTB"/>
    <property type="match status" value="1"/>
</dbReference>
<dbReference type="PROSITE" id="PS51257">
    <property type="entry name" value="PROKAR_LIPOPROTEIN"/>
    <property type="match status" value="1"/>
</dbReference>
<evidence type="ECO:0000256" key="3">
    <source>
        <dbReference type="ARBA" id="ARBA00022729"/>
    </source>
</evidence>
<dbReference type="PANTHER" id="PTHR33376">
    <property type="match status" value="1"/>
</dbReference>
<feature type="signal peptide" evidence="4">
    <location>
        <begin position="1"/>
        <end position="19"/>
    </location>
</feature>
<dbReference type="Gene3D" id="3.40.190.170">
    <property type="entry name" value="Bacterial extracellular solute-binding protein, family 7"/>
    <property type="match status" value="1"/>
</dbReference>
<proteinExistence type="inferred from homology"/>
<dbReference type="InterPro" id="IPR038404">
    <property type="entry name" value="TRAP_DctP_sf"/>
</dbReference>